<dbReference type="AlphaFoldDB" id="A0A518AR97"/>
<name>A0A518AR97_9BACT</name>
<evidence type="ECO:0000313" key="1">
    <source>
        <dbReference type="EMBL" id="QDU57225.1"/>
    </source>
</evidence>
<protein>
    <submittedName>
        <fullName evidence="1">Uncharacterized protein</fullName>
    </submittedName>
</protein>
<dbReference type="KEGG" id="amuc:Pan181_34390"/>
<dbReference type="Proteomes" id="UP000315750">
    <property type="component" value="Chromosome"/>
</dbReference>
<organism evidence="1 2">
    <name type="scientific">Aeoliella mucimassa</name>
    <dbReference type="NCBI Taxonomy" id="2527972"/>
    <lineage>
        <taxon>Bacteria</taxon>
        <taxon>Pseudomonadati</taxon>
        <taxon>Planctomycetota</taxon>
        <taxon>Planctomycetia</taxon>
        <taxon>Pirellulales</taxon>
        <taxon>Lacipirellulaceae</taxon>
        <taxon>Aeoliella</taxon>
    </lineage>
</organism>
<sequence length="68" mass="7422">MDFRKDVLVRGAISSSAASEHYPYNPTAPFRHPEGWTAFNSALNVGLAYAMAPDLLDSADHSINDARD</sequence>
<dbReference type="EMBL" id="CP036278">
    <property type="protein sequence ID" value="QDU57225.1"/>
    <property type="molecule type" value="Genomic_DNA"/>
</dbReference>
<gene>
    <name evidence="1" type="ORF">Pan181_34390</name>
</gene>
<accession>A0A518AR97</accession>
<dbReference type="OrthoDB" id="3919754at2"/>
<proteinExistence type="predicted"/>
<keyword evidence="2" id="KW-1185">Reference proteome</keyword>
<evidence type="ECO:0000313" key="2">
    <source>
        <dbReference type="Proteomes" id="UP000315750"/>
    </source>
</evidence>
<reference evidence="1 2" key="1">
    <citation type="submission" date="2019-02" db="EMBL/GenBank/DDBJ databases">
        <title>Deep-cultivation of Planctomycetes and their phenomic and genomic characterization uncovers novel biology.</title>
        <authorList>
            <person name="Wiegand S."/>
            <person name="Jogler M."/>
            <person name="Boedeker C."/>
            <person name="Pinto D."/>
            <person name="Vollmers J."/>
            <person name="Rivas-Marin E."/>
            <person name="Kohn T."/>
            <person name="Peeters S.H."/>
            <person name="Heuer A."/>
            <person name="Rast P."/>
            <person name="Oberbeckmann S."/>
            <person name="Bunk B."/>
            <person name="Jeske O."/>
            <person name="Meyerdierks A."/>
            <person name="Storesund J.E."/>
            <person name="Kallscheuer N."/>
            <person name="Luecker S."/>
            <person name="Lage O.M."/>
            <person name="Pohl T."/>
            <person name="Merkel B.J."/>
            <person name="Hornburger P."/>
            <person name="Mueller R.-W."/>
            <person name="Bruemmer F."/>
            <person name="Labrenz M."/>
            <person name="Spormann A.M."/>
            <person name="Op den Camp H."/>
            <person name="Overmann J."/>
            <person name="Amann R."/>
            <person name="Jetten M.S.M."/>
            <person name="Mascher T."/>
            <person name="Medema M.H."/>
            <person name="Devos D.P."/>
            <person name="Kaster A.-K."/>
            <person name="Ovreas L."/>
            <person name="Rohde M."/>
            <person name="Galperin M.Y."/>
            <person name="Jogler C."/>
        </authorList>
    </citation>
    <scope>NUCLEOTIDE SEQUENCE [LARGE SCALE GENOMIC DNA]</scope>
    <source>
        <strain evidence="1 2">Pan181</strain>
    </source>
</reference>